<protein>
    <submittedName>
        <fullName evidence="1">Uncharacterized protein</fullName>
    </submittedName>
</protein>
<proteinExistence type="predicted"/>
<keyword evidence="2" id="KW-1185">Reference proteome</keyword>
<dbReference type="AlphaFoldDB" id="A0AAV7KP40"/>
<name>A0AAV7KP40_PLEWA</name>
<dbReference type="Proteomes" id="UP001066276">
    <property type="component" value="Chromosome 12"/>
</dbReference>
<gene>
    <name evidence="1" type="ORF">NDU88_000991</name>
</gene>
<comment type="caution">
    <text evidence="1">The sequence shown here is derived from an EMBL/GenBank/DDBJ whole genome shotgun (WGS) entry which is preliminary data.</text>
</comment>
<dbReference type="EMBL" id="JANPWB010000016">
    <property type="protein sequence ID" value="KAJ1080802.1"/>
    <property type="molecule type" value="Genomic_DNA"/>
</dbReference>
<reference evidence="1" key="1">
    <citation type="journal article" date="2022" name="bioRxiv">
        <title>Sequencing and chromosome-scale assembly of the giantPleurodeles waltlgenome.</title>
        <authorList>
            <person name="Brown T."/>
            <person name="Elewa A."/>
            <person name="Iarovenko S."/>
            <person name="Subramanian E."/>
            <person name="Araus A.J."/>
            <person name="Petzold A."/>
            <person name="Susuki M."/>
            <person name="Suzuki K.-i.T."/>
            <person name="Hayashi T."/>
            <person name="Toyoda A."/>
            <person name="Oliveira C."/>
            <person name="Osipova E."/>
            <person name="Leigh N.D."/>
            <person name="Simon A."/>
            <person name="Yun M.H."/>
        </authorList>
    </citation>
    <scope>NUCLEOTIDE SEQUENCE</scope>
    <source>
        <strain evidence="1">20211129_DDA</strain>
        <tissue evidence="1">Liver</tissue>
    </source>
</reference>
<feature type="non-terminal residue" evidence="1">
    <location>
        <position position="1"/>
    </location>
</feature>
<sequence>GVEVRLTPGLHARELYMGRFWPVGGKATLLLRRRHLWWNQLRAFDLLSEVVNIKMAATRLFHKSIYSDSRYKFLTQFKDALAGDTAENISRYKFMQLHVGILHKIVVHRISWI</sequence>
<feature type="non-terminal residue" evidence="1">
    <location>
        <position position="113"/>
    </location>
</feature>
<evidence type="ECO:0000313" key="1">
    <source>
        <dbReference type="EMBL" id="KAJ1080802.1"/>
    </source>
</evidence>
<evidence type="ECO:0000313" key="2">
    <source>
        <dbReference type="Proteomes" id="UP001066276"/>
    </source>
</evidence>
<accession>A0AAV7KP40</accession>
<organism evidence="1 2">
    <name type="scientific">Pleurodeles waltl</name>
    <name type="common">Iberian ribbed newt</name>
    <dbReference type="NCBI Taxonomy" id="8319"/>
    <lineage>
        <taxon>Eukaryota</taxon>
        <taxon>Metazoa</taxon>
        <taxon>Chordata</taxon>
        <taxon>Craniata</taxon>
        <taxon>Vertebrata</taxon>
        <taxon>Euteleostomi</taxon>
        <taxon>Amphibia</taxon>
        <taxon>Batrachia</taxon>
        <taxon>Caudata</taxon>
        <taxon>Salamandroidea</taxon>
        <taxon>Salamandridae</taxon>
        <taxon>Pleurodelinae</taxon>
        <taxon>Pleurodeles</taxon>
    </lineage>
</organism>